<evidence type="ECO:0000313" key="3">
    <source>
        <dbReference type="EMBL" id="CAD9552104.1"/>
    </source>
</evidence>
<dbReference type="InterPro" id="IPR044290">
    <property type="entry name" value="RRA1/2/3"/>
</dbReference>
<evidence type="ECO:0000256" key="1">
    <source>
        <dbReference type="SAM" id="MobiDB-lite"/>
    </source>
</evidence>
<dbReference type="AlphaFoldDB" id="A0A7S2NNV6"/>
<proteinExistence type="predicted"/>
<dbReference type="EMBL" id="HBGU01084095">
    <property type="protein sequence ID" value="CAD9552104.1"/>
    <property type="molecule type" value="Transcribed_RNA"/>
</dbReference>
<evidence type="ECO:0000259" key="2">
    <source>
        <dbReference type="Pfam" id="PF03407"/>
    </source>
</evidence>
<dbReference type="PANTHER" id="PTHR46581">
    <property type="entry name" value="ARABINOSYLTRANSFERASE RRA3"/>
    <property type="match status" value="1"/>
</dbReference>
<feature type="domain" description="Nucleotide-diphospho-sugar transferase" evidence="2">
    <location>
        <begin position="74"/>
        <end position="258"/>
    </location>
</feature>
<protein>
    <recommendedName>
        <fullName evidence="2">Nucleotide-diphospho-sugar transferase domain-containing protein</fullName>
    </recommendedName>
</protein>
<reference evidence="3" key="1">
    <citation type="submission" date="2021-01" db="EMBL/GenBank/DDBJ databases">
        <authorList>
            <person name="Corre E."/>
            <person name="Pelletier E."/>
            <person name="Niang G."/>
            <person name="Scheremetjew M."/>
            <person name="Finn R."/>
            <person name="Kale V."/>
            <person name="Holt S."/>
            <person name="Cochrane G."/>
            <person name="Meng A."/>
            <person name="Brown T."/>
            <person name="Cohen L."/>
        </authorList>
    </citation>
    <scope>NUCLEOTIDE SEQUENCE</scope>
    <source>
        <strain evidence="3">UTEX LB 985</strain>
    </source>
</reference>
<name>A0A7S2NNV6_9EUKA</name>
<dbReference type="InterPro" id="IPR005069">
    <property type="entry name" value="Nucl-diP-sugar_transferase"/>
</dbReference>
<dbReference type="PANTHER" id="PTHR46581:SF3">
    <property type="entry name" value="ARABINOSYLTRANSFERASE RRA3"/>
    <property type="match status" value="1"/>
</dbReference>
<gene>
    <name evidence="3" type="ORF">CBRE1094_LOCUS45893</name>
</gene>
<dbReference type="Pfam" id="PF03407">
    <property type="entry name" value="Nucleotid_trans"/>
    <property type="match status" value="1"/>
</dbReference>
<accession>A0A7S2NNV6</accession>
<organism evidence="3">
    <name type="scientific">Haptolina brevifila</name>
    <dbReference type="NCBI Taxonomy" id="156173"/>
    <lineage>
        <taxon>Eukaryota</taxon>
        <taxon>Haptista</taxon>
        <taxon>Haptophyta</taxon>
        <taxon>Prymnesiophyceae</taxon>
        <taxon>Prymnesiales</taxon>
        <taxon>Prymnesiaceae</taxon>
        <taxon>Haptolina</taxon>
    </lineage>
</organism>
<dbReference type="GO" id="GO:0016757">
    <property type="term" value="F:glycosyltransferase activity"/>
    <property type="evidence" value="ECO:0007669"/>
    <property type="project" value="InterPro"/>
</dbReference>
<feature type="region of interest" description="Disordered" evidence="1">
    <location>
        <begin position="289"/>
        <end position="310"/>
    </location>
</feature>
<sequence>MILVVGGSADVEQLKLLLSSASRTSTATNLLFALTDRTALAALSDDAPLVSTGEEQRAGGPRSVSWTLEEEAGGASAIASLRYKLIGLLLGWGFGVLNAAPPTVFLSSPWSYLYRDADIEAMSSGWDDGSAYGYNHVLDDPSMGFTRFCHGSRIVAYEPGFFFAMPTNEAIALTARMGLSMAQLPAAATVKAVREAEREAFLHELWLPSHHEYASVGAILRVMNYLCFVNSKVMFRQLRSATFATAPIAVQINYHSTDAPARMSAVMERYLDLKPSTLQQLPLAEAQAGGGANAMATTDEPTLSCDRSGASSGSSLGPMLAASLVERSPYAWGGMGDLIFSQDGTLKTPWGTGSWGLHSPSALWADFVGAKHNVRMLPSGLGISTRCGDNNVVLVRSIKVAKQQH</sequence>